<dbReference type="EMBL" id="JACGCM010000281">
    <property type="protein sequence ID" value="KAF6174277.1"/>
    <property type="molecule type" value="Genomic_DNA"/>
</dbReference>
<evidence type="ECO:0000313" key="2">
    <source>
        <dbReference type="Proteomes" id="UP000541444"/>
    </source>
</evidence>
<dbReference type="Proteomes" id="UP000541444">
    <property type="component" value="Unassembled WGS sequence"/>
</dbReference>
<keyword evidence="2" id="KW-1185">Reference proteome</keyword>
<reference evidence="1 2" key="1">
    <citation type="journal article" date="2020" name="IScience">
        <title>Genome Sequencing of the Endangered Kingdonia uniflora (Circaeasteraceae, Ranunculales) Reveals Potential Mechanisms of Evolutionary Specialization.</title>
        <authorList>
            <person name="Sun Y."/>
            <person name="Deng T."/>
            <person name="Zhang A."/>
            <person name="Moore M.J."/>
            <person name="Landis J.B."/>
            <person name="Lin N."/>
            <person name="Zhang H."/>
            <person name="Zhang X."/>
            <person name="Huang J."/>
            <person name="Zhang X."/>
            <person name="Sun H."/>
            <person name="Wang H."/>
        </authorList>
    </citation>
    <scope>NUCLEOTIDE SEQUENCE [LARGE SCALE GENOMIC DNA]</scope>
    <source>
        <strain evidence="1">TB1705</strain>
        <tissue evidence="1">Leaf</tissue>
    </source>
</reference>
<gene>
    <name evidence="1" type="ORF">GIB67_019653</name>
</gene>
<name>A0A7J7P4A3_9MAGN</name>
<proteinExistence type="predicted"/>
<organism evidence="1 2">
    <name type="scientific">Kingdonia uniflora</name>
    <dbReference type="NCBI Taxonomy" id="39325"/>
    <lineage>
        <taxon>Eukaryota</taxon>
        <taxon>Viridiplantae</taxon>
        <taxon>Streptophyta</taxon>
        <taxon>Embryophyta</taxon>
        <taxon>Tracheophyta</taxon>
        <taxon>Spermatophyta</taxon>
        <taxon>Magnoliopsida</taxon>
        <taxon>Ranunculales</taxon>
        <taxon>Circaeasteraceae</taxon>
        <taxon>Kingdonia</taxon>
    </lineage>
</organism>
<protein>
    <submittedName>
        <fullName evidence="1">Uncharacterized protein</fullName>
    </submittedName>
</protein>
<comment type="caution">
    <text evidence="1">The sequence shown here is derived from an EMBL/GenBank/DDBJ whole genome shotgun (WGS) entry which is preliminary data.</text>
</comment>
<evidence type="ECO:0000313" key="1">
    <source>
        <dbReference type="EMBL" id="KAF6174277.1"/>
    </source>
</evidence>
<accession>A0A7J7P4A3</accession>
<sequence>MKLEEEENAMDDVNDDTSSRSSMLKKFCYIPVRPKWMLKRVKDFYQKNLRIESMLRCNDMLDNDDDAERFDDVG</sequence>
<dbReference type="AlphaFoldDB" id="A0A7J7P4A3"/>